<dbReference type="Proteomes" id="UP000481153">
    <property type="component" value="Unassembled WGS sequence"/>
</dbReference>
<protein>
    <submittedName>
        <fullName evidence="2">Uncharacterized protein</fullName>
    </submittedName>
</protein>
<dbReference type="VEuPathDB" id="FungiDB:AeMF1_015222"/>
<proteinExistence type="predicted"/>
<keyword evidence="3" id="KW-1185">Reference proteome</keyword>
<name>A0A6G0WCZ8_9STRA</name>
<feature type="region of interest" description="Disordered" evidence="1">
    <location>
        <begin position="177"/>
        <end position="209"/>
    </location>
</feature>
<evidence type="ECO:0000256" key="1">
    <source>
        <dbReference type="SAM" id="MobiDB-lite"/>
    </source>
</evidence>
<dbReference type="AlphaFoldDB" id="A0A6G0WCZ8"/>
<comment type="caution">
    <text evidence="2">The sequence shown here is derived from an EMBL/GenBank/DDBJ whole genome shotgun (WGS) entry which is preliminary data.</text>
</comment>
<accession>A0A6G0WCZ8</accession>
<reference evidence="2 3" key="1">
    <citation type="submission" date="2019-07" db="EMBL/GenBank/DDBJ databases">
        <title>Genomics analysis of Aphanomyces spp. identifies a new class of oomycete effector associated with host adaptation.</title>
        <authorList>
            <person name="Gaulin E."/>
        </authorList>
    </citation>
    <scope>NUCLEOTIDE SEQUENCE [LARGE SCALE GENOMIC DNA]</scope>
    <source>
        <strain evidence="2 3">ATCC 201684</strain>
    </source>
</reference>
<organism evidence="2 3">
    <name type="scientific">Aphanomyces euteiches</name>
    <dbReference type="NCBI Taxonomy" id="100861"/>
    <lineage>
        <taxon>Eukaryota</taxon>
        <taxon>Sar</taxon>
        <taxon>Stramenopiles</taxon>
        <taxon>Oomycota</taxon>
        <taxon>Saprolegniomycetes</taxon>
        <taxon>Saprolegniales</taxon>
        <taxon>Verrucalvaceae</taxon>
        <taxon>Aphanomyces</taxon>
    </lineage>
</organism>
<dbReference type="EMBL" id="VJMJ01000276">
    <property type="protein sequence ID" value="KAF0724225.1"/>
    <property type="molecule type" value="Genomic_DNA"/>
</dbReference>
<gene>
    <name evidence="2" type="ORF">Ae201684_017038</name>
</gene>
<evidence type="ECO:0000313" key="3">
    <source>
        <dbReference type="Proteomes" id="UP000481153"/>
    </source>
</evidence>
<sequence length="259" mass="29461">MSQSRKQAVRSKTRSSIRASRSSSNDIRPMASPLHQPDNLADVSCLSMSRQAALWCDASVEMLLRLRFRDMGERFTGAKSSQMKKDAYGILAAELSTAMQRENDHTQLNQLRKMWFHPNYRATGNGRNVRSKPQYFDIMFEYWSSKPGYSQETLLSSDEPNTLVSAAKASEEIIDENDYSSDSSALSSDTDDKTLDVNNNVATDNTEARNTESRRFRYFRVDSLQKKSKLQPNMAYQMPNPYCVVSKPWELACNHLVAP</sequence>
<feature type="region of interest" description="Disordered" evidence="1">
    <location>
        <begin position="1"/>
        <end position="35"/>
    </location>
</feature>
<evidence type="ECO:0000313" key="2">
    <source>
        <dbReference type="EMBL" id="KAF0724225.1"/>
    </source>
</evidence>